<keyword evidence="3" id="KW-1185">Reference proteome</keyword>
<proteinExistence type="predicted"/>
<protein>
    <submittedName>
        <fullName evidence="2">Uncharacterized protein</fullName>
    </submittedName>
</protein>
<reference evidence="2 3" key="1">
    <citation type="submission" date="2016-03" db="EMBL/GenBank/DDBJ databases">
        <title>Draft genome sequence of the Fonsecaea monophora CBS 269.37.</title>
        <authorList>
            <person name="Bombassaro A."/>
            <person name="Vinicius W.A."/>
            <person name="De Hoog S."/>
            <person name="Sun J."/>
            <person name="Souza E.M."/>
            <person name="Raittz R.T."/>
            <person name="Costa F."/>
            <person name="Leao A.C."/>
            <person name="Tadra-Sfeir M.Z."/>
            <person name="Baura V."/>
            <person name="Balsanelli E."/>
            <person name="Pedrosa F.O."/>
            <person name="Moreno L.F."/>
            <person name="Steffens M.B."/>
            <person name="Xi L."/>
            <person name="Bocca A.L."/>
            <person name="Felipe M.S."/>
            <person name="Teixeira M."/>
            <person name="Telles Filho F.Q."/>
            <person name="Azevedo C.M."/>
            <person name="Gomes R."/>
            <person name="Vicente V.A."/>
        </authorList>
    </citation>
    <scope>NUCLEOTIDE SEQUENCE [LARGE SCALE GENOMIC DNA]</scope>
    <source>
        <strain evidence="2 3">CBS 269.37</strain>
    </source>
</reference>
<evidence type="ECO:0000313" key="2">
    <source>
        <dbReference type="EMBL" id="OAG33773.1"/>
    </source>
</evidence>
<feature type="region of interest" description="Disordered" evidence="1">
    <location>
        <begin position="164"/>
        <end position="234"/>
    </location>
</feature>
<dbReference type="OrthoDB" id="4165669at2759"/>
<dbReference type="GeneID" id="34607192"/>
<dbReference type="EMBL" id="LVKK01000247">
    <property type="protein sequence ID" value="OAG33773.1"/>
    <property type="molecule type" value="Genomic_DNA"/>
</dbReference>
<name>A0A177EP66_9EURO</name>
<evidence type="ECO:0000313" key="3">
    <source>
        <dbReference type="Proteomes" id="UP000077002"/>
    </source>
</evidence>
<gene>
    <name evidence="2" type="ORF">AYO21_12143</name>
</gene>
<dbReference type="Proteomes" id="UP000077002">
    <property type="component" value="Unassembled WGS sequence"/>
</dbReference>
<dbReference type="AlphaFoldDB" id="A0A177EP66"/>
<feature type="compositionally biased region" description="Basic and acidic residues" evidence="1">
    <location>
        <begin position="211"/>
        <end position="225"/>
    </location>
</feature>
<organism evidence="2 3">
    <name type="scientific">Fonsecaea monophora</name>
    <dbReference type="NCBI Taxonomy" id="254056"/>
    <lineage>
        <taxon>Eukaryota</taxon>
        <taxon>Fungi</taxon>
        <taxon>Dikarya</taxon>
        <taxon>Ascomycota</taxon>
        <taxon>Pezizomycotina</taxon>
        <taxon>Eurotiomycetes</taxon>
        <taxon>Chaetothyriomycetidae</taxon>
        <taxon>Chaetothyriales</taxon>
        <taxon>Herpotrichiellaceae</taxon>
        <taxon>Fonsecaea</taxon>
    </lineage>
</organism>
<sequence>MTLYVRIGLPMCVFSKMYSALSMCGLVDELRDGSGWLNMDTNGGVLKDMPRTKSVYTTKSKDDLLVKEYDPNRYPNTPINVWLHNHAKANRNNIKNSLEFTFCDACKSRNMITTQPECDSHYKDAINYITHAVRLSYLGVIEVRNKIGQGVIFLDGNVSALASPTSPGPRGCLEPVPEPKQPHDGGSHEQAGGVREDLRGDVAEQDEQVDDDRGVVHQVSHELLRRSKNQTLSR</sequence>
<dbReference type="RefSeq" id="XP_022505725.1">
    <property type="nucleotide sequence ID" value="XM_022661965.1"/>
</dbReference>
<comment type="caution">
    <text evidence="2">The sequence shown here is derived from an EMBL/GenBank/DDBJ whole genome shotgun (WGS) entry which is preliminary data.</text>
</comment>
<accession>A0A177EP66</accession>
<evidence type="ECO:0000256" key="1">
    <source>
        <dbReference type="SAM" id="MobiDB-lite"/>
    </source>
</evidence>